<dbReference type="CDD" id="cd06828">
    <property type="entry name" value="PLPDE_III_DapDC"/>
    <property type="match status" value="1"/>
</dbReference>
<dbReference type="GO" id="GO:0008836">
    <property type="term" value="F:diaminopimelate decarboxylase activity"/>
    <property type="evidence" value="ECO:0007669"/>
    <property type="project" value="UniProtKB-UniRule"/>
</dbReference>
<dbReference type="GO" id="GO:0009089">
    <property type="term" value="P:lysine biosynthetic process via diaminopimelate"/>
    <property type="evidence" value="ECO:0007669"/>
    <property type="project" value="UniProtKB-UniRule"/>
</dbReference>
<dbReference type="InterPro" id="IPR009006">
    <property type="entry name" value="Ala_racemase/Decarboxylase_C"/>
</dbReference>
<dbReference type="GO" id="GO:0030170">
    <property type="term" value="F:pyridoxal phosphate binding"/>
    <property type="evidence" value="ECO:0007669"/>
    <property type="project" value="UniProtKB-UniRule"/>
</dbReference>
<dbReference type="Gene3D" id="3.20.20.10">
    <property type="entry name" value="Alanine racemase"/>
    <property type="match status" value="1"/>
</dbReference>
<dbReference type="Pfam" id="PF02784">
    <property type="entry name" value="Orn_Arg_deC_N"/>
    <property type="match status" value="1"/>
</dbReference>
<proteinExistence type="inferred from homology"/>
<dbReference type="InterPro" id="IPR022644">
    <property type="entry name" value="De-COase2_N"/>
</dbReference>
<comment type="cofactor">
    <cofactor evidence="1 5 7 8">
        <name>pyridoxal 5'-phosphate</name>
        <dbReference type="ChEBI" id="CHEBI:597326"/>
    </cofactor>
</comment>
<dbReference type="InterPro" id="IPR002986">
    <property type="entry name" value="DAP_deCOOHase_LysA"/>
</dbReference>
<feature type="binding site" evidence="5">
    <location>
        <position position="409"/>
    </location>
    <ligand>
        <name>substrate</name>
    </ligand>
</feature>
<dbReference type="PANTHER" id="PTHR43727">
    <property type="entry name" value="DIAMINOPIMELATE DECARBOXYLASE"/>
    <property type="match status" value="1"/>
</dbReference>
<comment type="subunit">
    <text evidence="5">Homodimer.</text>
</comment>
<dbReference type="InterPro" id="IPR000183">
    <property type="entry name" value="Orn/DAP/Arg_de-COase"/>
</dbReference>
<dbReference type="PRINTS" id="PR01181">
    <property type="entry name" value="DAPDCRBXLASE"/>
</dbReference>
<keyword evidence="13" id="KW-1185">Reference proteome</keyword>
<feature type="chain" id="PRO_5041469425" description="Diaminopimelate decarboxylase" evidence="9">
    <location>
        <begin position="21"/>
        <end position="451"/>
    </location>
</feature>
<feature type="binding site" evidence="5">
    <location>
        <position position="381"/>
    </location>
    <ligand>
        <name>substrate</name>
    </ligand>
</feature>
<keyword evidence="2 5" id="KW-0210">Decarboxylase</keyword>
<dbReference type="EC" id="4.1.1.20" evidence="5 6"/>
<protein>
    <recommendedName>
        <fullName evidence="5 6">Diaminopimelate decarboxylase</fullName>
        <shortName evidence="5">DAP decarboxylase</shortName>
        <shortName evidence="5">DAPDC</shortName>
        <ecNumber evidence="5 6">4.1.1.20</ecNumber>
    </recommendedName>
</protein>
<evidence type="ECO:0000256" key="2">
    <source>
        <dbReference type="ARBA" id="ARBA00022793"/>
    </source>
</evidence>
<comment type="pathway">
    <text evidence="5 8">Amino-acid biosynthesis; L-lysine biosynthesis via DAP pathway; L-lysine from DL-2,6-diaminopimelate: step 1/1.</text>
</comment>
<organism evidence="12 13">
    <name type="scientific">Mesoterricola silvestris</name>
    <dbReference type="NCBI Taxonomy" id="2927979"/>
    <lineage>
        <taxon>Bacteria</taxon>
        <taxon>Pseudomonadati</taxon>
        <taxon>Acidobacteriota</taxon>
        <taxon>Holophagae</taxon>
        <taxon>Holophagales</taxon>
        <taxon>Holophagaceae</taxon>
        <taxon>Mesoterricola</taxon>
    </lineage>
</organism>
<evidence type="ECO:0000259" key="10">
    <source>
        <dbReference type="Pfam" id="PF00278"/>
    </source>
</evidence>
<comment type="similarity">
    <text evidence="5">Belongs to the Orn/Lys/Arg decarboxylase class-II family. LysA subfamily.</text>
</comment>
<keyword evidence="5" id="KW-0028">Amino-acid biosynthesis</keyword>
<sequence length="451" mass="48716">MSLRPLSLALLLLAPALLRAADPTLHEALVAVRADKAGDPAVARVLQGLASAHGTPLYVYDQAHIRGQVASLKAAFAPRFPKLRVLYALKANTNPSIIGLLKGEGLGAEVVSLGEIEWALRTGYKGSEIMFTSSSKNPAELRRAIALGAVLNVDSLDELGQVRDEARRQKKQARISFRVNPGVDPHTIHQINTGITESKFGLHLQDGIALRAYEQAKAMPEIRIEGLHCHIGSQITETEGYTLTAKKMLAFVKELKDKLGLRLAFVDLGGGLGIPYKDGQAVMSPEDLARALEPIWKEGVAAAGYEPTLWLEPGRFFVGGSGFVLVRVNTVKQTPVKTFVNVDAGFNTLMRPILYQAYHRVRVLGKSADPVTVDIAGDVCETGDILAEARTLPRAAAGDLLAILDAGAYGFSMASEYNSRPMPAELLVDGNRVRVIRRRGGFGDIFRNTGK</sequence>
<feature type="binding site" evidence="5">
    <location>
        <position position="409"/>
    </location>
    <ligand>
        <name>pyridoxal 5'-phosphate</name>
        <dbReference type="ChEBI" id="CHEBI:597326"/>
    </ligand>
</feature>
<keyword evidence="9" id="KW-0732">Signal</keyword>
<dbReference type="Pfam" id="PF00278">
    <property type="entry name" value="Orn_DAP_Arg_deC"/>
    <property type="match status" value="1"/>
</dbReference>
<feature type="domain" description="Orn/DAP/Arg decarboxylase 2 N-terminal" evidence="11">
    <location>
        <begin position="68"/>
        <end position="319"/>
    </location>
</feature>
<feature type="binding site" evidence="5">
    <location>
        <position position="315"/>
    </location>
    <ligand>
        <name>substrate</name>
    </ligand>
</feature>
<dbReference type="InterPro" id="IPR022653">
    <property type="entry name" value="De-COase2_pyr-phos_BS"/>
</dbReference>
<keyword evidence="5 8" id="KW-0457">Lysine biosynthesis</keyword>
<keyword evidence="3 5" id="KW-0663">Pyridoxal phosphate</keyword>
<dbReference type="PROSITE" id="PS00879">
    <property type="entry name" value="ODR_DC_2_2"/>
    <property type="match status" value="1"/>
</dbReference>
<dbReference type="InterPro" id="IPR022643">
    <property type="entry name" value="De-COase2_C"/>
</dbReference>
<evidence type="ECO:0000256" key="5">
    <source>
        <dbReference type="HAMAP-Rule" id="MF_02120"/>
    </source>
</evidence>
<reference evidence="13" key="1">
    <citation type="journal article" date="2023" name="Int. J. Syst. Evol. Microbiol.">
        <title>Mesoterricola silvestris gen. nov., sp. nov., Mesoterricola sediminis sp. nov., Geothrix oryzae sp. nov., Geothrix edaphica sp. nov., Geothrix rubra sp. nov., and Geothrix limicola sp. nov., six novel members of Acidobacteriota isolated from soils.</title>
        <authorList>
            <person name="Itoh H."/>
            <person name="Sugisawa Y."/>
            <person name="Mise K."/>
            <person name="Xu Z."/>
            <person name="Kuniyasu M."/>
            <person name="Ushijima N."/>
            <person name="Kawano K."/>
            <person name="Kobayashi E."/>
            <person name="Shiratori Y."/>
            <person name="Masuda Y."/>
            <person name="Senoo K."/>
        </authorList>
    </citation>
    <scope>NUCLEOTIDE SEQUENCE [LARGE SCALE GENOMIC DNA]</scope>
    <source>
        <strain evidence="13">W79</strain>
    </source>
</reference>
<dbReference type="EMBL" id="AP027080">
    <property type="protein sequence ID" value="BDU72842.1"/>
    <property type="molecule type" value="Genomic_DNA"/>
</dbReference>
<feature type="signal peptide" evidence="9">
    <location>
        <begin position="1"/>
        <end position="20"/>
    </location>
</feature>
<feature type="binding site" evidence="5">
    <location>
        <position position="351"/>
    </location>
    <ligand>
        <name>substrate</name>
    </ligand>
</feature>
<evidence type="ECO:0000313" key="12">
    <source>
        <dbReference type="EMBL" id="BDU72842.1"/>
    </source>
</evidence>
<dbReference type="SUPFAM" id="SSF50621">
    <property type="entry name" value="Alanine racemase C-terminal domain-like"/>
    <property type="match status" value="1"/>
</dbReference>
<dbReference type="NCBIfam" id="TIGR01048">
    <property type="entry name" value="lysA"/>
    <property type="match status" value="1"/>
</dbReference>
<feature type="active site" description="Proton donor" evidence="7">
    <location>
        <position position="380"/>
    </location>
</feature>
<feature type="binding site" evidence="5">
    <location>
        <position position="355"/>
    </location>
    <ligand>
        <name>substrate</name>
    </ligand>
</feature>
<dbReference type="Proteomes" id="UP001238179">
    <property type="component" value="Chromosome"/>
</dbReference>
<evidence type="ECO:0000256" key="7">
    <source>
        <dbReference type="PIRSR" id="PIRSR600183-50"/>
    </source>
</evidence>
<evidence type="ECO:0000256" key="1">
    <source>
        <dbReference type="ARBA" id="ARBA00001933"/>
    </source>
</evidence>
<keyword evidence="4 5" id="KW-0456">Lyase</keyword>
<feature type="modified residue" description="N6-(pyridoxal phosphate)lysine" evidence="5 7">
    <location>
        <position position="90"/>
    </location>
</feature>
<dbReference type="PROSITE" id="PS00878">
    <property type="entry name" value="ODR_DC_2_1"/>
    <property type="match status" value="1"/>
</dbReference>
<dbReference type="SUPFAM" id="SSF51419">
    <property type="entry name" value="PLP-binding barrel"/>
    <property type="match status" value="1"/>
</dbReference>
<dbReference type="FunFam" id="3.20.20.10:FF:000003">
    <property type="entry name" value="Diaminopimelate decarboxylase"/>
    <property type="match status" value="1"/>
</dbReference>
<dbReference type="InterPro" id="IPR029066">
    <property type="entry name" value="PLP-binding_barrel"/>
</dbReference>
<evidence type="ECO:0000259" key="11">
    <source>
        <dbReference type="Pfam" id="PF02784"/>
    </source>
</evidence>
<dbReference type="PRINTS" id="PR01179">
    <property type="entry name" value="ODADCRBXLASE"/>
</dbReference>
<dbReference type="AlphaFoldDB" id="A0AA48GRT8"/>
<dbReference type="HAMAP" id="MF_02120">
    <property type="entry name" value="LysA"/>
    <property type="match status" value="1"/>
</dbReference>
<dbReference type="KEGG" id="msil:METEAL_20160"/>
<accession>A0AA48GRT8</accession>
<name>A0AA48GRT8_9BACT</name>
<evidence type="ECO:0000256" key="9">
    <source>
        <dbReference type="SAM" id="SignalP"/>
    </source>
</evidence>
<feature type="domain" description="Orn/DAP/Arg decarboxylase 2 C-terminal" evidence="10">
    <location>
        <begin position="58"/>
        <end position="407"/>
    </location>
</feature>
<dbReference type="RefSeq" id="WP_316415754.1">
    <property type="nucleotide sequence ID" value="NZ_AP027080.1"/>
</dbReference>
<evidence type="ECO:0000256" key="4">
    <source>
        <dbReference type="ARBA" id="ARBA00023239"/>
    </source>
</evidence>
<dbReference type="InterPro" id="IPR022657">
    <property type="entry name" value="De-COase2_CS"/>
</dbReference>
<feature type="binding site" evidence="5">
    <location>
        <position position="271"/>
    </location>
    <ligand>
        <name>pyridoxal 5'-phosphate</name>
        <dbReference type="ChEBI" id="CHEBI:597326"/>
    </ligand>
</feature>
<gene>
    <name evidence="5" type="primary">lysA</name>
    <name evidence="12" type="ORF">METEAL_20160</name>
</gene>
<comment type="function">
    <text evidence="5">Specifically catalyzes the decarboxylation of meso-diaminopimelate (meso-DAP) to L-lysine.</text>
</comment>
<dbReference type="PANTHER" id="PTHR43727:SF2">
    <property type="entry name" value="GROUP IV DECARBOXYLASE"/>
    <property type="match status" value="1"/>
</dbReference>
<feature type="binding site" evidence="5">
    <location>
        <begin position="312"/>
        <end position="315"/>
    </location>
    <ligand>
        <name>pyridoxal 5'-phosphate</name>
        <dbReference type="ChEBI" id="CHEBI:597326"/>
    </ligand>
</feature>
<evidence type="ECO:0000256" key="8">
    <source>
        <dbReference type="RuleBase" id="RU003738"/>
    </source>
</evidence>
<dbReference type="Gene3D" id="2.40.37.10">
    <property type="entry name" value="Lyase, Ornithine Decarboxylase, Chain A, domain 1"/>
    <property type="match status" value="1"/>
</dbReference>
<evidence type="ECO:0000313" key="13">
    <source>
        <dbReference type="Proteomes" id="UP001238179"/>
    </source>
</evidence>
<evidence type="ECO:0000256" key="6">
    <source>
        <dbReference type="NCBIfam" id="TIGR01048"/>
    </source>
</evidence>
<evidence type="ECO:0000256" key="3">
    <source>
        <dbReference type="ARBA" id="ARBA00022898"/>
    </source>
</evidence>
<comment type="catalytic activity">
    <reaction evidence="5 8">
        <text>meso-2,6-diaminopimelate + H(+) = L-lysine + CO2</text>
        <dbReference type="Rhea" id="RHEA:15101"/>
        <dbReference type="ChEBI" id="CHEBI:15378"/>
        <dbReference type="ChEBI" id="CHEBI:16526"/>
        <dbReference type="ChEBI" id="CHEBI:32551"/>
        <dbReference type="ChEBI" id="CHEBI:57791"/>
        <dbReference type="EC" id="4.1.1.20"/>
    </reaction>
</comment>